<organism evidence="2 3">
    <name type="scientific">Cryobacterium arcticum</name>
    <dbReference type="NCBI Taxonomy" id="670052"/>
    <lineage>
        <taxon>Bacteria</taxon>
        <taxon>Bacillati</taxon>
        <taxon>Actinomycetota</taxon>
        <taxon>Actinomycetes</taxon>
        <taxon>Micrococcales</taxon>
        <taxon>Microbacteriaceae</taxon>
        <taxon>Cryobacterium</taxon>
    </lineage>
</organism>
<evidence type="ECO:0000313" key="2">
    <source>
        <dbReference type="EMBL" id="ANP74860.1"/>
    </source>
</evidence>
<keyword evidence="2" id="KW-0614">Plasmid</keyword>
<sequence>MDDGAYWDAFPTTLTTGDVAKILSVGKPAVLTRLKSGVIPGHLIVGSWIIFKAEVRAWLESTSNQAPPGPPEPVDVLADYAEEMSYRDLMELFGKTKQTIYTWLHSGEIPAFHAGNRWIIHKPQLRRKLAETSNQKTQHDQ</sequence>
<keyword evidence="3" id="KW-1185">Reference proteome</keyword>
<dbReference type="KEGG" id="cart:PA27867_3953"/>
<gene>
    <name evidence="2" type="ORF">PA27867_3953</name>
</gene>
<dbReference type="Proteomes" id="UP000092582">
    <property type="component" value="Plasmid pP27867_2"/>
</dbReference>
<protein>
    <submittedName>
        <fullName evidence="2">DNA-binding protein</fullName>
    </submittedName>
</protein>
<feature type="domain" description="Helix-turn-helix" evidence="1">
    <location>
        <begin position="14"/>
        <end position="62"/>
    </location>
</feature>
<name>A0A1B1BQC9_9MICO</name>
<proteinExistence type="predicted"/>
<dbReference type="Pfam" id="PF12728">
    <property type="entry name" value="HTH_17"/>
    <property type="match status" value="2"/>
</dbReference>
<evidence type="ECO:0000259" key="1">
    <source>
        <dbReference type="Pfam" id="PF12728"/>
    </source>
</evidence>
<geneLocation type="plasmid" evidence="3">
    <name>pp27867_2</name>
</geneLocation>
<reference evidence="2 3" key="1">
    <citation type="submission" date="2016-06" db="EMBL/GenBank/DDBJ databases">
        <title>Genome sequencing of Cryobacterium arcticum PAMC 27867.</title>
        <authorList>
            <person name="Lee J."/>
            <person name="Kim O.-S."/>
        </authorList>
    </citation>
    <scope>NUCLEOTIDE SEQUENCE [LARGE SCALE GENOMIC DNA]</scope>
    <source>
        <strain evidence="2 3">PAMC 27867</strain>
        <plasmid evidence="3">pp27867_2</plasmid>
    </source>
</reference>
<dbReference type="GO" id="GO:0003677">
    <property type="term" value="F:DNA binding"/>
    <property type="evidence" value="ECO:0007669"/>
    <property type="project" value="UniProtKB-KW"/>
</dbReference>
<evidence type="ECO:0000313" key="3">
    <source>
        <dbReference type="Proteomes" id="UP000092582"/>
    </source>
</evidence>
<dbReference type="AlphaFoldDB" id="A0A1B1BQC9"/>
<dbReference type="InterPro" id="IPR041657">
    <property type="entry name" value="HTH_17"/>
</dbReference>
<dbReference type="EMBL" id="CP016284">
    <property type="protein sequence ID" value="ANP74860.1"/>
    <property type="molecule type" value="Genomic_DNA"/>
</dbReference>
<accession>A0A1B1BQC9</accession>
<keyword evidence="2" id="KW-0238">DNA-binding</keyword>
<feature type="domain" description="Helix-turn-helix" evidence="1">
    <location>
        <begin position="87"/>
        <end position="126"/>
    </location>
</feature>